<evidence type="ECO:0000313" key="1">
    <source>
        <dbReference type="EMBL" id="SHH86303.1"/>
    </source>
</evidence>
<accession>A0A1M5WGC6</accession>
<reference evidence="2" key="1">
    <citation type="submission" date="2016-11" db="EMBL/GenBank/DDBJ databases">
        <authorList>
            <person name="Varghese N."/>
            <person name="Submissions S."/>
        </authorList>
    </citation>
    <scope>NUCLEOTIDE SEQUENCE [LARGE SCALE GENOMIC DNA]</scope>
    <source>
        <strain evidence="2">DSM 15449</strain>
    </source>
</reference>
<gene>
    <name evidence="1" type="ORF">SAMN02746098_01596</name>
</gene>
<dbReference type="STRING" id="1121420.SAMN02746098_01596"/>
<dbReference type="AlphaFoldDB" id="A0A1M5WGC6"/>
<name>A0A1M5WGC6_9FIRM</name>
<protein>
    <submittedName>
        <fullName evidence="1">Uncharacterized protein</fullName>
    </submittedName>
</protein>
<dbReference type="Proteomes" id="UP000183954">
    <property type="component" value="Unassembled WGS sequence"/>
</dbReference>
<organism evidence="1 2">
    <name type="scientific">Desulfosporosinus lacus DSM 15449</name>
    <dbReference type="NCBI Taxonomy" id="1121420"/>
    <lineage>
        <taxon>Bacteria</taxon>
        <taxon>Bacillati</taxon>
        <taxon>Bacillota</taxon>
        <taxon>Clostridia</taxon>
        <taxon>Eubacteriales</taxon>
        <taxon>Desulfitobacteriaceae</taxon>
        <taxon>Desulfosporosinus</taxon>
    </lineage>
</organism>
<keyword evidence="2" id="KW-1185">Reference proteome</keyword>
<evidence type="ECO:0000313" key="2">
    <source>
        <dbReference type="Proteomes" id="UP000183954"/>
    </source>
</evidence>
<dbReference type="EMBL" id="FQXJ01000005">
    <property type="protein sequence ID" value="SHH86303.1"/>
    <property type="molecule type" value="Genomic_DNA"/>
</dbReference>
<proteinExistence type="predicted"/>
<sequence length="94" mass="11157">MVKDEDKPKFRTVKYRQHGLLTRNIHSKTHKEYWTFETSDLSSEHEGEDLDLITVLDTLSEDGFELVTGHDGEYVLRTKNEIEYEQEYYNELDG</sequence>